<dbReference type="InterPro" id="IPR020845">
    <property type="entry name" value="AMP-binding_CS"/>
</dbReference>
<dbReference type="EMBL" id="JACOPV010000003">
    <property type="protein sequence ID" value="MBM5457168.1"/>
    <property type="molecule type" value="Genomic_DNA"/>
</dbReference>
<dbReference type="Pfam" id="PF00501">
    <property type="entry name" value="AMP-binding"/>
    <property type="match status" value="1"/>
</dbReference>
<protein>
    <submittedName>
        <fullName evidence="3">Long-chain fatty acid--CoA ligase</fullName>
    </submittedName>
</protein>
<evidence type="ECO:0000313" key="3">
    <source>
        <dbReference type="EMBL" id="MBM5457168.1"/>
    </source>
</evidence>
<dbReference type="Gene3D" id="3.40.50.12780">
    <property type="entry name" value="N-terminal domain of ligase-like"/>
    <property type="match status" value="1"/>
</dbReference>
<sequence>MYLTQGLQRMLQQEPNHLATIYRGRRQTYRELGQRVSRLAGALRSLGMNSGDRVGMLALNSDRYLEYMLATWWGGGVLNPVNIRWSVPEIVFSLDDCDTGILIVDDHFLPMVEQIRATARRAPIVIHAGDGLAPEGMYAYEQLIAESAPIADAGRGGDDLASIMYTGGTTGLPKGVMQSHMNLWSSAIARAAQFPALDNCRGLHAAPLFHTAAMARAVGMFVVGGTHVLIPAFDALEILQTIEREQVNEMLLVPTMLQAMVMHPDFANYDLSSFKRLAYGASPISPTLLEKAMVALPGIEFMHAYGLTEAAPVVSVSPHSSHGPEGIASGRVRSVGRGGYGGYGGMVRVVDENGDEVPRGTVGEIVACGPNIMQGYWNRPEETAKALKNGWLHTGDGAYMDEDGYLFIVDRLKDMIVTGGENVFSAEVENVIARHPDVAMCAVIGIPHERWGEAVHAVVVRTPGSELTEAQLREHCASHIAGFKCPKSVDFTAALPLSAAGKILKRDLREPYWKDQARAVN</sequence>
<dbReference type="Proteomes" id="UP000745663">
    <property type="component" value="Unassembled WGS sequence"/>
</dbReference>
<dbReference type="RefSeq" id="WP_203480775.1">
    <property type="nucleotide sequence ID" value="NZ_JACOPV010000003.1"/>
</dbReference>
<dbReference type="PANTHER" id="PTHR43767:SF1">
    <property type="entry name" value="NONRIBOSOMAL PEPTIDE SYNTHASE PES1 (EUROFUNG)-RELATED"/>
    <property type="match status" value="1"/>
</dbReference>
<dbReference type="InterPro" id="IPR000873">
    <property type="entry name" value="AMP-dep_synth/lig_dom"/>
</dbReference>
<evidence type="ECO:0000259" key="1">
    <source>
        <dbReference type="Pfam" id="PF00501"/>
    </source>
</evidence>
<evidence type="ECO:0000313" key="4">
    <source>
        <dbReference type="Proteomes" id="UP000745663"/>
    </source>
</evidence>
<dbReference type="SUPFAM" id="SSF56801">
    <property type="entry name" value="Acetyl-CoA synthetase-like"/>
    <property type="match status" value="1"/>
</dbReference>
<evidence type="ECO:0000259" key="2">
    <source>
        <dbReference type="Pfam" id="PF13193"/>
    </source>
</evidence>
<proteinExistence type="predicted"/>
<dbReference type="Pfam" id="PF13193">
    <property type="entry name" value="AMP-binding_C"/>
    <property type="match status" value="1"/>
</dbReference>
<dbReference type="GO" id="GO:0016874">
    <property type="term" value="F:ligase activity"/>
    <property type="evidence" value="ECO:0007669"/>
    <property type="project" value="UniProtKB-KW"/>
</dbReference>
<dbReference type="Gene3D" id="3.30.300.30">
    <property type="match status" value="1"/>
</dbReference>
<name>A0ABS2BU75_9PSED</name>
<keyword evidence="3" id="KW-0436">Ligase</keyword>
<dbReference type="InterPro" id="IPR050237">
    <property type="entry name" value="ATP-dep_AMP-bd_enzyme"/>
</dbReference>
<accession>A0ABS2BU75</accession>
<dbReference type="InterPro" id="IPR025110">
    <property type="entry name" value="AMP-bd_C"/>
</dbReference>
<dbReference type="PROSITE" id="PS00455">
    <property type="entry name" value="AMP_BINDING"/>
    <property type="match status" value="1"/>
</dbReference>
<dbReference type="CDD" id="cd17631">
    <property type="entry name" value="FACL_FadD13-like"/>
    <property type="match status" value="1"/>
</dbReference>
<organism evidence="3 4">
    <name type="scientific">Pseudomonas arcuscaelestis</name>
    <dbReference type="NCBI Taxonomy" id="2710591"/>
    <lineage>
        <taxon>Bacteria</taxon>
        <taxon>Pseudomonadati</taxon>
        <taxon>Pseudomonadota</taxon>
        <taxon>Gammaproteobacteria</taxon>
        <taxon>Pseudomonadales</taxon>
        <taxon>Pseudomonadaceae</taxon>
        <taxon>Pseudomonas</taxon>
    </lineage>
</organism>
<comment type="caution">
    <text evidence="3">The sequence shown here is derived from an EMBL/GenBank/DDBJ whole genome shotgun (WGS) entry which is preliminary data.</text>
</comment>
<dbReference type="PANTHER" id="PTHR43767">
    <property type="entry name" value="LONG-CHAIN-FATTY-ACID--COA LIGASE"/>
    <property type="match status" value="1"/>
</dbReference>
<feature type="domain" description="AMP-binding enzyme C-terminal" evidence="2">
    <location>
        <begin position="427"/>
        <end position="502"/>
    </location>
</feature>
<feature type="domain" description="AMP-dependent synthetase/ligase" evidence="1">
    <location>
        <begin position="8"/>
        <end position="377"/>
    </location>
</feature>
<dbReference type="InterPro" id="IPR045851">
    <property type="entry name" value="AMP-bd_C_sf"/>
</dbReference>
<reference evidence="3 4" key="1">
    <citation type="submission" date="2020-08" db="EMBL/GenBank/DDBJ databases">
        <title>Description of novel Pseudomonas species.</title>
        <authorList>
            <person name="Duman M."/>
            <person name="Mulet M."/>
            <person name="Altun S."/>
            <person name="Saticioglu I.B."/>
            <person name="Lalucat J."/>
            <person name="Garcia-Valdes E."/>
        </authorList>
    </citation>
    <scope>NUCLEOTIDE SEQUENCE [LARGE SCALE GENOMIC DNA]</scope>
    <source>
        <strain evidence="3 4">P66</strain>
    </source>
</reference>
<keyword evidence="4" id="KW-1185">Reference proteome</keyword>
<dbReference type="NCBIfam" id="NF004837">
    <property type="entry name" value="PRK06187.1"/>
    <property type="match status" value="1"/>
</dbReference>
<dbReference type="InterPro" id="IPR042099">
    <property type="entry name" value="ANL_N_sf"/>
</dbReference>
<gene>
    <name evidence="3" type="ORF">H8F21_06225</name>
</gene>